<evidence type="ECO:0000256" key="1">
    <source>
        <dbReference type="ARBA" id="ARBA00022729"/>
    </source>
</evidence>
<dbReference type="Gene3D" id="2.70.70.10">
    <property type="entry name" value="Glucose Permease (Domain IIA)"/>
    <property type="match status" value="1"/>
</dbReference>
<evidence type="ECO:0000313" key="6">
    <source>
        <dbReference type="Proteomes" id="UP000004162"/>
    </source>
</evidence>
<dbReference type="SUPFAM" id="SSF51261">
    <property type="entry name" value="Duplicated hybrid motif"/>
    <property type="match status" value="1"/>
</dbReference>
<evidence type="ECO:0000313" key="5">
    <source>
        <dbReference type="EMBL" id="EAT58893.1"/>
    </source>
</evidence>
<sequence>MSFMVSRAFFYSLLRRGACAFLLLLFSFPVTMSTAAIAAPPVNSEIARIMAERSSVERTLRELKGQLKEYQFKLSSTRKQESLSLKSLENIRRQILVLEKMITENQNYLDRLNRDINRLQVELQGNRQIYGRVSDDFRRTAVSVYKYGGRRDVERLFASGSVNDAIVRAQYMGFFTRAVRRNVDDLQQAAVTLESNRVALEQTYRQKAAVVKEQENQLKTWARSKQEKEVVLVKLKQNKQEYAAQLEVVRKKRQQLQSRIESLIMAEQRAVEAENERRRKIIEARRLEARRLEARRVEQTRLEADRQTLRRLQAERMAAKKRKGVAPPPLPEPPAVVIKDKKRPEAQLPPVQERQSVPAQPEIASDVDRVSADFDNAAGSLPWPVRNGVVSQRFGSVQDRDLKIVTTNNGIDISVPSSSQVRAVSGGRVAQIAFLPTFGNIVIIRHSKSYLTVYANLGQLSVAKDDLIKSQQMVGLSGRMPEGGSVVHFEIWKGRVKQNPEKWLRR</sequence>
<reference evidence="5 6" key="1">
    <citation type="submission" date="2006-07" db="EMBL/GenBank/DDBJ databases">
        <title>Annotation of the draft genome assembly of Chlorobium ferroxidans DSM 13031.</title>
        <authorList>
            <consortium name="US DOE Joint Genome Institute (JGI-ORNL)"/>
            <person name="Larimer F."/>
            <person name="Land M."/>
            <person name="Hauser L."/>
        </authorList>
    </citation>
    <scope>NUCLEOTIDE SEQUENCE [LARGE SCALE GENOMIC DNA]</scope>
    <source>
        <strain evidence="5 6">DSM 13031</strain>
    </source>
</reference>
<dbReference type="CDD" id="cd12797">
    <property type="entry name" value="M23_peptidase"/>
    <property type="match status" value="1"/>
</dbReference>
<dbReference type="EMBL" id="AASE01000010">
    <property type="protein sequence ID" value="EAT58893.1"/>
    <property type="molecule type" value="Genomic_DNA"/>
</dbReference>
<dbReference type="RefSeq" id="WP_006366419.1">
    <property type="nucleotide sequence ID" value="NZ_AASE01000010.1"/>
</dbReference>
<protein>
    <submittedName>
        <fullName evidence="5">Peptidase M23B</fullName>
    </submittedName>
</protein>
<dbReference type="PANTHER" id="PTHR21666">
    <property type="entry name" value="PEPTIDASE-RELATED"/>
    <property type="match status" value="1"/>
</dbReference>
<proteinExistence type="predicted"/>
<name>Q0YRK1_9CHLB</name>
<dbReference type="AlphaFoldDB" id="Q0YRK1"/>
<keyword evidence="6" id="KW-1185">Reference proteome</keyword>
<dbReference type="Proteomes" id="UP000004162">
    <property type="component" value="Unassembled WGS sequence"/>
</dbReference>
<dbReference type="InterPro" id="IPR011055">
    <property type="entry name" value="Dup_hybrid_motif"/>
</dbReference>
<reference evidence="5 6" key="2">
    <citation type="submission" date="2006-07" db="EMBL/GenBank/DDBJ databases">
        <title>Sequencing of the draft genome and assembly of Chlorobium ferroxidans DSM 13031.</title>
        <authorList>
            <consortium name="US DOE Joint Genome Institute (JGI-PGF)"/>
            <person name="Copeland A."/>
            <person name="Lucas S."/>
            <person name="Lapidus A."/>
            <person name="Barry K."/>
            <person name="Glavina del Rio T."/>
            <person name="Dalin E."/>
            <person name="Tice H."/>
            <person name="Bruce D."/>
            <person name="Pitluck S."/>
            <person name="Richardson P."/>
        </authorList>
    </citation>
    <scope>NUCLEOTIDE SEQUENCE [LARGE SCALE GENOMIC DNA]</scope>
    <source>
        <strain evidence="5 6">DSM 13031</strain>
    </source>
</reference>
<dbReference type="GO" id="GO:0004222">
    <property type="term" value="F:metalloendopeptidase activity"/>
    <property type="evidence" value="ECO:0007669"/>
    <property type="project" value="TreeGrafter"/>
</dbReference>
<evidence type="ECO:0000256" key="3">
    <source>
        <dbReference type="SAM" id="SignalP"/>
    </source>
</evidence>
<feature type="chain" id="PRO_5004179268" evidence="3">
    <location>
        <begin position="39"/>
        <end position="506"/>
    </location>
</feature>
<keyword evidence="1 3" id="KW-0732">Signal</keyword>
<accession>Q0YRK1</accession>
<gene>
    <name evidence="5" type="ORF">CferDRAFT_0834</name>
</gene>
<feature type="domain" description="M23ase beta-sheet core" evidence="4">
    <location>
        <begin position="407"/>
        <end position="500"/>
    </location>
</feature>
<evidence type="ECO:0000256" key="2">
    <source>
        <dbReference type="SAM" id="Coils"/>
    </source>
</evidence>
<dbReference type="PANTHER" id="PTHR21666:SF289">
    <property type="entry name" value="L-ALA--D-GLU ENDOPEPTIDASE"/>
    <property type="match status" value="1"/>
</dbReference>
<comment type="caution">
    <text evidence="5">The sequence shown here is derived from an EMBL/GenBank/DDBJ whole genome shotgun (WGS) entry which is preliminary data.</text>
</comment>
<dbReference type="Pfam" id="PF01551">
    <property type="entry name" value="Peptidase_M23"/>
    <property type="match status" value="1"/>
</dbReference>
<feature type="coiled-coil region" evidence="2">
    <location>
        <begin position="183"/>
        <end position="322"/>
    </location>
</feature>
<dbReference type="InterPro" id="IPR050570">
    <property type="entry name" value="Cell_wall_metabolism_enzyme"/>
</dbReference>
<feature type="signal peptide" evidence="3">
    <location>
        <begin position="1"/>
        <end position="38"/>
    </location>
</feature>
<dbReference type="InterPro" id="IPR016047">
    <property type="entry name" value="M23ase_b-sheet_dom"/>
</dbReference>
<keyword evidence="2" id="KW-0175">Coiled coil</keyword>
<dbReference type="Gene3D" id="6.10.250.3150">
    <property type="match status" value="1"/>
</dbReference>
<feature type="coiled-coil region" evidence="2">
    <location>
        <begin position="46"/>
        <end position="129"/>
    </location>
</feature>
<organism evidence="5 6">
    <name type="scientific">Chlorobium ferrooxidans DSM 13031</name>
    <dbReference type="NCBI Taxonomy" id="377431"/>
    <lineage>
        <taxon>Bacteria</taxon>
        <taxon>Pseudomonadati</taxon>
        <taxon>Chlorobiota</taxon>
        <taxon>Chlorobiia</taxon>
        <taxon>Chlorobiales</taxon>
        <taxon>Chlorobiaceae</taxon>
        <taxon>Chlorobium/Pelodictyon group</taxon>
        <taxon>Chlorobium</taxon>
    </lineage>
</organism>
<evidence type="ECO:0000259" key="4">
    <source>
        <dbReference type="Pfam" id="PF01551"/>
    </source>
</evidence>
<dbReference type="OrthoDB" id="9815884at2"/>